<evidence type="ECO:0000256" key="1">
    <source>
        <dbReference type="ARBA" id="ARBA00000085"/>
    </source>
</evidence>
<keyword evidence="3" id="KW-0597">Phosphoprotein</keyword>
<dbReference type="Gene3D" id="3.30.450.20">
    <property type="entry name" value="PAS domain"/>
    <property type="match status" value="1"/>
</dbReference>
<dbReference type="CDD" id="cd00130">
    <property type="entry name" value="PAS"/>
    <property type="match status" value="1"/>
</dbReference>
<reference evidence="7 8" key="1">
    <citation type="submission" date="2020-08" db="EMBL/GenBank/DDBJ databases">
        <title>Genomic Encyclopedia of Type Strains, Phase IV (KMG-IV): sequencing the most valuable type-strain genomes for metagenomic binning, comparative biology and taxonomic classification.</title>
        <authorList>
            <person name="Goeker M."/>
        </authorList>
    </citation>
    <scope>NUCLEOTIDE SEQUENCE [LARGE SCALE GENOMIC DNA]</scope>
    <source>
        <strain evidence="7 8">DSM 26736</strain>
    </source>
</reference>
<feature type="domain" description="Histidine kinase" evidence="6">
    <location>
        <begin position="163"/>
        <end position="375"/>
    </location>
</feature>
<dbReference type="PANTHER" id="PTHR43304">
    <property type="entry name" value="PHYTOCHROME-LIKE PROTEIN CPH1"/>
    <property type="match status" value="1"/>
</dbReference>
<dbReference type="InterPro" id="IPR036097">
    <property type="entry name" value="HisK_dim/P_sf"/>
</dbReference>
<dbReference type="SMART" id="SM00388">
    <property type="entry name" value="HisKA"/>
    <property type="match status" value="1"/>
</dbReference>
<dbReference type="SMART" id="SM00086">
    <property type="entry name" value="PAC"/>
    <property type="match status" value="1"/>
</dbReference>
<keyword evidence="5" id="KW-0418">Kinase</keyword>
<dbReference type="PANTHER" id="PTHR43304:SF1">
    <property type="entry name" value="PAC DOMAIN-CONTAINING PROTEIN"/>
    <property type="match status" value="1"/>
</dbReference>
<keyword evidence="8" id="KW-1185">Reference proteome</keyword>
<dbReference type="Gene3D" id="1.10.287.130">
    <property type="match status" value="1"/>
</dbReference>
<gene>
    <name evidence="7" type="ORF">FHT02_003728</name>
</gene>
<proteinExistence type="predicted"/>
<dbReference type="SUPFAM" id="SSF47384">
    <property type="entry name" value="Homodimeric domain of signal transducing histidine kinase"/>
    <property type="match status" value="1"/>
</dbReference>
<dbReference type="InterPro" id="IPR000014">
    <property type="entry name" value="PAS"/>
</dbReference>
<dbReference type="Proteomes" id="UP000527143">
    <property type="component" value="Unassembled WGS sequence"/>
</dbReference>
<dbReference type="NCBIfam" id="TIGR00229">
    <property type="entry name" value="sensory_box"/>
    <property type="match status" value="1"/>
</dbReference>
<dbReference type="Gene3D" id="2.10.70.100">
    <property type="match status" value="1"/>
</dbReference>
<evidence type="ECO:0000313" key="7">
    <source>
        <dbReference type="EMBL" id="MBB5712468.1"/>
    </source>
</evidence>
<name>A0A840YS14_9SPHN</name>
<dbReference type="CDD" id="cd00082">
    <property type="entry name" value="HisKA"/>
    <property type="match status" value="1"/>
</dbReference>
<protein>
    <recommendedName>
        <fullName evidence="2">histidine kinase</fullName>
        <ecNumber evidence="2">2.7.13.3</ecNumber>
    </recommendedName>
</protein>
<dbReference type="InterPro" id="IPR003661">
    <property type="entry name" value="HisK_dim/P_dom"/>
</dbReference>
<dbReference type="EMBL" id="JACIJF010000018">
    <property type="protein sequence ID" value="MBB5712468.1"/>
    <property type="molecule type" value="Genomic_DNA"/>
</dbReference>
<evidence type="ECO:0000313" key="8">
    <source>
        <dbReference type="Proteomes" id="UP000527143"/>
    </source>
</evidence>
<dbReference type="EC" id="2.7.13.3" evidence="2"/>
<evidence type="ECO:0000256" key="5">
    <source>
        <dbReference type="ARBA" id="ARBA00022777"/>
    </source>
</evidence>
<dbReference type="Pfam" id="PF00512">
    <property type="entry name" value="HisKA"/>
    <property type="match status" value="1"/>
</dbReference>
<dbReference type="PROSITE" id="PS50109">
    <property type="entry name" value="HIS_KIN"/>
    <property type="match status" value="1"/>
</dbReference>
<dbReference type="InterPro" id="IPR005467">
    <property type="entry name" value="His_kinase_dom"/>
</dbReference>
<dbReference type="SUPFAM" id="SSF55874">
    <property type="entry name" value="ATPase domain of HSP90 chaperone/DNA topoisomerase II/histidine kinase"/>
    <property type="match status" value="1"/>
</dbReference>
<evidence type="ECO:0000256" key="2">
    <source>
        <dbReference type="ARBA" id="ARBA00012438"/>
    </source>
</evidence>
<comment type="catalytic activity">
    <reaction evidence="1">
        <text>ATP + protein L-histidine = ADP + protein N-phospho-L-histidine.</text>
        <dbReference type="EC" id="2.7.13.3"/>
    </reaction>
</comment>
<dbReference type="RefSeq" id="WP_184090998.1">
    <property type="nucleotide sequence ID" value="NZ_JACIJF010000018.1"/>
</dbReference>
<dbReference type="Pfam" id="PF08447">
    <property type="entry name" value="PAS_3"/>
    <property type="match status" value="1"/>
</dbReference>
<dbReference type="SUPFAM" id="SSF55785">
    <property type="entry name" value="PYP-like sensor domain (PAS domain)"/>
    <property type="match status" value="1"/>
</dbReference>
<dbReference type="GO" id="GO:0000155">
    <property type="term" value="F:phosphorelay sensor kinase activity"/>
    <property type="evidence" value="ECO:0007669"/>
    <property type="project" value="InterPro"/>
</dbReference>
<dbReference type="InterPro" id="IPR052162">
    <property type="entry name" value="Sensor_kinase/Photoreceptor"/>
</dbReference>
<dbReference type="InterPro" id="IPR036890">
    <property type="entry name" value="HATPase_C_sf"/>
</dbReference>
<sequence length="377" mass="40946">MEQGRLDAAVTQARLALEEVEASAALTQRLSRTGSWTWYPADPSLGEWSPEVYTMLGYRVGEVEASFSSNIARIHPDDVERYLREAADIADEGKRFNVEYRYLLPDGTIRHVHALGRRVSEELYVGTVSDITGRRLAEEALRKARSELALASRLTTLGVLATSISHELNQPLTAILANAAATRRWLERGPEHIDRAKEGLVEMMADCRRAKEVVMGLRGLARKSEPEFGDVDLAEAILEVATLCRAEFDMRSGTLSLDVEAIDRPIAADRVQLQQVVLTLIMDCLARAEAGGGPRDVRVLARADGAGASVTIADAVPYQANVLLETSIDALGAGRDPADLGLAVARAIIDGHGGELTFVPFEKGGAYRVHLPTRTGP</sequence>
<dbReference type="Gene3D" id="3.30.565.10">
    <property type="entry name" value="Histidine kinase-like ATPase, C-terminal domain"/>
    <property type="match status" value="1"/>
</dbReference>
<keyword evidence="4" id="KW-0808">Transferase</keyword>
<dbReference type="InterPro" id="IPR013655">
    <property type="entry name" value="PAS_fold_3"/>
</dbReference>
<evidence type="ECO:0000256" key="4">
    <source>
        <dbReference type="ARBA" id="ARBA00022679"/>
    </source>
</evidence>
<dbReference type="InterPro" id="IPR001610">
    <property type="entry name" value="PAC"/>
</dbReference>
<evidence type="ECO:0000256" key="3">
    <source>
        <dbReference type="ARBA" id="ARBA00022553"/>
    </source>
</evidence>
<dbReference type="InterPro" id="IPR035965">
    <property type="entry name" value="PAS-like_dom_sf"/>
</dbReference>
<organism evidence="7 8">
    <name type="scientific">Sphingomonas xinjiangensis</name>
    <dbReference type="NCBI Taxonomy" id="643568"/>
    <lineage>
        <taxon>Bacteria</taxon>
        <taxon>Pseudomonadati</taxon>
        <taxon>Pseudomonadota</taxon>
        <taxon>Alphaproteobacteria</taxon>
        <taxon>Sphingomonadales</taxon>
        <taxon>Sphingomonadaceae</taxon>
        <taxon>Sphingomonas</taxon>
    </lineage>
</organism>
<evidence type="ECO:0000259" key="6">
    <source>
        <dbReference type="PROSITE" id="PS50109"/>
    </source>
</evidence>
<comment type="caution">
    <text evidence="7">The sequence shown here is derived from an EMBL/GenBank/DDBJ whole genome shotgun (WGS) entry which is preliminary data.</text>
</comment>
<accession>A0A840YS14</accession>
<dbReference type="AlphaFoldDB" id="A0A840YS14"/>